<dbReference type="GO" id="GO:0004523">
    <property type="term" value="F:RNA-DNA hybrid ribonuclease activity"/>
    <property type="evidence" value="ECO:0007669"/>
    <property type="project" value="UniProtKB-EC"/>
</dbReference>
<organism evidence="4 5">
    <name type="scientific">Latimeria chalumnae</name>
    <name type="common">Coelacanth</name>
    <dbReference type="NCBI Taxonomy" id="7897"/>
    <lineage>
        <taxon>Eukaryota</taxon>
        <taxon>Metazoa</taxon>
        <taxon>Chordata</taxon>
        <taxon>Craniata</taxon>
        <taxon>Vertebrata</taxon>
        <taxon>Euteleostomi</taxon>
        <taxon>Coelacanthiformes</taxon>
        <taxon>Coelacanthidae</taxon>
        <taxon>Latimeria</taxon>
    </lineage>
</organism>
<dbReference type="eggNOG" id="ENOG502SQK1">
    <property type="taxonomic scope" value="Eukaryota"/>
</dbReference>
<protein>
    <recommendedName>
        <fullName evidence="2">ribonuclease H</fullName>
        <ecNumber evidence="2">3.1.26.4</ecNumber>
    </recommendedName>
</protein>
<dbReference type="Gene3D" id="3.30.70.270">
    <property type="match status" value="1"/>
</dbReference>
<dbReference type="PANTHER" id="PTHR33050">
    <property type="entry name" value="REVERSE TRANSCRIPTASE DOMAIN-CONTAINING PROTEIN"/>
    <property type="match status" value="1"/>
</dbReference>
<dbReference type="EMBL" id="AFYH01085984">
    <property type="status" value="NOT_ANNOTATED_CDS"/>
    <property type="molecule type" value="Genomic_DNA"/>
</dbReference>
<dbReference type="Proteomes" id="UP000008672">
    <property type="component" value="Unassembled WGS sequence"/>
</dbReference>
<sequence>GRTRLCLHNWRRITSDPWVLGTAGGFRIKLVSLPVQVFPPRDLIFSQEQRALVQVEIGSLIRKQAISRVVPGEEPGFISLLFLVPKKDGGFCPVINLRTLNKVAVYRHFKMEGIHLLRDTLQSQDWMAQLDLKDAYFMVPIHPGNRSFLQFRW</sequence>
<accession>H3B2R4</accession>
<dbReference type="PANTHER" id="PTHR33050:SF7">
    <property type="entry name" value="RIBONUCLEASE H"/>
    <property type="match status" value="1"/>
</dbReference>
<dbReference type="GeneTree" id="ENSGT00660000097062"/>
<dbReference type="HOGENOM" id="CLU_106422_0_0_1"/>
<dbReference type="InterPro" id="IPR052055">
    <property type="entry name" value="Hepadnavirus_pol/RT"/>
</dbReference>
<feature type="domain" description="Reverse transcriptase" evidence="3">
    <location>
        <begin position="65"/>
        <end position="153"/>
    </location>
</feature>
<evidence type="ECO:0000256" key="2">
    <source>
        <dbReference type="ARBA" id="ARBA00012180"/>
    </source>
</evidence>
<evidence type="ECO:0000259" key="3">
    <source>
        <dbReference type="PROSITE" id="PS50878"/>
    </source>
</evidence>
<dbReference type="InterPro" id="IPR000477">
    <property type="entry name" value="RT_dom"/>
</dbReference>
<reference evidence="5" key="1">
    <citation type="submission" date="2011-08" db="EMBL/GenBank/DDBJ databases">
        <title>The draft genome of Latimeria chalumnae.</title>
        <authorList>
            <person name="Di Palma F."/>
            <person name="Alfoldi J."/>
            <person name="Johnson J."/>
            <person name="Berlin A."/>
            <person name="Gnerre S."/>
            <person name="Jaffe D."/>
            <person name="MacCallum I."/>
            <person name="Young S."/>
            <person name="Walker B.J."/>
            <person name="Lander E."/>
            <person name="Lindblad-Toh K."/>
        </authorList>
    </citation>
    <scope>NUCLEOTIDE SEQUENCE [LARGE SCALE GENOMIC DNA]</scope>
    <source>
        <strain evidence="5">Wild caught</strain>
    </source>
</reference>
<dbReference type="EC" id="3.1.26.4" evidence="2"/>
<evidence type="ECO:0000256" key="1">
    <source>
        <dbReference type="ARBA" id="ARBA00010879"/>
    </source>
</evidence>
<evidence type="ECO:0000313" key="4">
    <source>
        <dbReference type="Ensembl" id="ENSLACP00000016185.1"/>
    </source>
</evidence>
<reference evidence="4" key="3">
    <citation type="submission" date="2025-09" db="UniProtKB">
        <authorList>
            <consortium name="Ensembl"/>
        </authorList>
    </citation>
    <scope>IDENTIFICATION</scope>
</reference>
<dbReference type="InterPro" id="IPR043502">
    <property type="entry name" value="DNA/RNA_pol_sf"/>
</dbReference>
<dbReference type="InParanoid" id="H3B2R4"/>
<dbReference type="SUPFAM" id="SSF56672">
    <property type="entry name" value="DNA/RNA polymerases"/>
    <property type="match status" value="1"/>
</dbReference>
<dbReference type="InterPro" id="IPR043128">
    <property type="entry name" value="Rev_trsase/Diguanyl_cyclase"/>
</dbReference>
<comment type="similarity">
    <text evidence="1">Belongs to the beta type-B retroviral polymerase family. HERV class-II K(HML-2) pol subfamily.</text>
</comment>
<name>H3B2R4_LATCH</name>
<keyword evidence="5" id="KW-1185">Reference proteome</keyword>
<proteinExistence type="inferred from homology"/>
<reference evidence="4" key="2">
    <citation type="submission" date="2025-08" db="UniProtKB">
        <authorList>
            <consortium name="Ensembl"/>
        </authorList>
    </citation>
    <scope>IDENTIFICATION</scope>
</reference>
<evidence type="ECO:0000313" key="5">
    <source>
        <dbReference type="Proteomes" id="UP000008672"/>
    </source>
</evidence>
<dbReference type="PROSITE" id="PS50878">
    <property type="entry name" value="RT_POL"/>
    <property type="match status" value="1"/>
</dbReference>
<dbReference type="AlphaFoldDB" id="H3B2R4"/>
<dbReference type="Gene3D" id="3.10.10.10">
    <property type="entry name" value="HIV Type 1 Reverse Transcriptase, subunit A, domain 1"/>
    <property type="match status" value="1"/>
</dbReference>
<dbReference type="Ensembl" id="ENSLACT00000016297.1">
    <property type="protein sequence ID" value="ENSLACP00000016185.1"/>
    <property type="gene ID" value="ENSLACG00000014256.1"/>
</dbReference>